<dbReference type="SUPFAM" id="SSF52141">
    <property type="entry name" value="Uracil-DNA glycosylase-like"/>
    <property type="match status" value="1"/>
</dbReference>
<keyword evidence="6" id="KW-0411">Iron-sulfur</keyword>
<comment type="caution">
    <text evidence="9">The sequence shown here is derived from an EMBL/GenBank/DDBJ whole genome shotgun (WGS) entry which is preliminary data.</text>
</comment>
<dbReference type="Gene3D" id="3.40.470.10">
    <property type="entry name" value="Uracil-DNA glycosylase-like domain"/>
    <property type="match status" value="1"/>
</dbReference>
<dbReference type="RefSeq" id="WP_338198874.1">
    <property type="nucleotide sequence ID" value="NZ_JAEKNR010000032.1"/>
</dbReference>
<keyword evidence="4" id="KW-0378">Hydrolase</keyword>
<keyword evidence="2" id="KW-0479">Metal-binding</keyword>
<evidence type="ECO:0000256" key="2">
    <source>
        <dbReference type="ARBA" id="ARBA00022723"/>
    </source>
</evidence>
<dbReference type="SMART" id="SM00986">
    <property type="entry name" value="UDG"/>
    <property type="match status" value="1"/>
</dbReference>
<keyword evidence="10" id="KW-1185">Reference proteome</keyword>
<dbReference type="PANTHER" id="PTHR33693">
    <property type="entry name" value="TYPE-5 URACIL-DNA GLYCOSYLASE"/>
    <property type="match status" value="1"/>
</dbReference>
<keyword evidence="3" id="KW-0227">DNA damage</keyword>
<dbReference type="CDD" id="cd10033">
    <property type="entry name" value="UDG_like"/>
    <property type="match status" value="1"/>
</dbReference>
<protein>
    <submittedName>
        <fullName evidence="9">Uracil-DNA glycosylase family protein</fullName>
    </submittedName>
</protein>
<dbReference type="AlphaFoldDB" id="A0A934JZF2"/>
<gene>
    <name evidence="9" type="ORF">JF922_02755</name>
</gene>
<evidence type="ECO:0000313" key="10">
    <source>
        <dbReference type="Proteomes" id="UP000612893"/>
    </source>
</evidence>
<evidence type="ECO:0000256" key="1">
    <source>
        <dbReference type="ARBA" id="ARBA00022485"/>
    </source>
</evidence>
<dbReference type="InterPro" id="IPR005122">
    <property type="entry name" value="Uracil-DNA_glycosylase-like"/>
</dbReference>
<name>A0A934JZF2_9BACT</name>
<dbReference type="Proteomes" id="UP000612893">
    <property type="component" value="Unassembled WGS sequence"/>
</dbReference>
<dbReference type="InterPro" id="IPR051536">
    <property type="entry name" value="UDG_Type-4/5"/>
</dbReference>
<evidence type="ECO:0000259" key="8">
    <source>
        <dbReference type="SMART" id="SM00986"/>
    </source>
</evidence>
<dbReference type="PANTHER" id="PTHR33693:SF1">
    <property type="entry name" value="TYPE-4 URACIL-DNA GLYCOSYLASE"/>
    <property type="match status" value="1"/>
</dbReference>
<evidence type="ECO:0000256" key="5">
    <source>
        <dbReference type="ARBA" id="ARBA00023004"/>
    </source>
</evidence>
<dbReference type="InterPro" id="IPR036895">
    <property type="entry name" value="Uracil-DNA_glycosylase-like_sf"/>
</dbReference>
<sequence>MEDGIIERAAPCLEGGPEAVFFLVGQAPGPTEVVHQRPFTGRAGQILSRWMARAGFESDEEFRRFTYIAAMMRCFPGRSPKSSGDRPPPAAAVRNCSSWLEAELELLRPPVIIPVGQLAIRRFLGPGPLEERVGKTFGDRPLFVPLPHPSGQSRWLNDPANRERLEAALARIGELRLRRRGS</sequence>
<dbReference type="GO" id="GO:0051539">
    <property type="term" value="F:4 iron, 4 sulfur cluster binding"/>
    <property type="evidence" value="ECO:0007669"/>
    <property type="project" value="UniProtKB-KW"/>
</dbReference>
<keyword evidence="5" id="KW-0408">Iron</keyword>
<keyword evidence="7" id="KW-0234">DNA repair</keyword>
<accession>A0A934JZF2</accession>
<proteinExistence type="predicted"/>
<evidence type="ECO:0000256" key="7">
    <source>
        <dbReference type="ARBA" id="ARBA00023204"/>
    </source>
</evidence>
<dbReference type="EMBL" id="JAEKNR010000032">
    <property type="protein sequence ID" value="MBJ7596994.1"/>
    <property type="molecule type" value="Genomic_DNA"/>
</dbReference>
<keyword evidence="1" id="KW-0004">4Fe-4S</keyword>
<dbReference type="GO" id="GO:0097506">
    <property type="term" value="F:deaminated base DNA N-glycosylase activity"/>
    <property type="evidence" value="ECO:0007669"/>
    <property type="project" value="UniProtKB-ARBA"/>
</dbReference>
<evidence type="ECO:0000256" key="3">
    <source>
        <dbReference type="ARBA" id="ARBA00022763"/>
    </source>
</evidence>
<evidence type="ECO:0000256" key="4">
    <source>
        <dbReference type="ARBA" id="ARBA00022801"/>
    </source>
</evidence>
<dbReference type="GO" id="GO:0006281">
    <property type="term" value="P:DNA repair"/>
    <property type="evidence" value="ECO:0007669"/>
    <property type="project" value="UniProtKB-KW"/>
</dbReference>
<evidence type="ECO:0000313" key="9">
    <source>
        <dbReference type="EMBL" id="MBJ7596994.1"/>
    </source>
</evidence>
<dbReference type="GO" id="GO:0046872">
    <property type="term" value="F:metal ion binding"/>
    <property type="evidence" value="ECO:0007669"/>
    <property type="project" value="UniProtKB-KW"/>
</dbReference>
<dbReference type="Pfam" id="PF03167">
    <property type="entry name" value="UDG"/>
    <property type="match status" value="1"/>
</dbReference>
<reference evidence="9" key="1">
    <citation type="submission" date="2020-10" db="EMBL/GenBank/DDBJ databases">
        <title>Ca. Dormibacterota MAGs.</title>
        <authorList>
            <person name="Montgomery K."/>
        </authorList>
    </citation>
    <scope>NUCLEOTIDE SEQUENCE [LARGE SCALE GENOMIC DNA]</scope>
    <source>
        <strain evidence="9">SC8812_S17_10</strain>
    </source>
</reference>
<dbReference type="SMART" id="SM00987">
    <property type="entry name" value="UreE_C"/>
    <property type="match status" value="1"/>
</dbReference>
<feature type="domain" description="Uracil-DNA glycosylase-like" evidence="8">
    <location>
        <begin position="12"/>
        <end position="170"/>
    </location>
</feature>
<organism evidence="9 10">
    <name type="scientific">Candidatus Nephthysia bennettiae</name>
    <dbReference type="NCBI Taxonomy" id="3127016"/>
    <lineage>
        <taxon>Bacteria</taxon>
        <taxon>Bacillati</taxon>
        <taxon>Candidatus Dormiibacterota</taxon>
        <taxon>Candidatus Dormibacteria</taxon>
        <taxon>Candidatus Dormibacterales</taxon>
        <taxon>Candidatus Dormibacteraceae</taxon>
        <taxon>Candidatus Nephthysia</taxon>
    </lineage>
</organism>
<evidence type="ECO:0000256" key="6">
    <source>
        <dbReference type="ARBA" id="ARBA00023014"/>
    </source>
</evidence>